<evidence type="ECO:0000313" key="2">
    <source>
        <dbReference type="Proteomes" id="UP001161099"/>
    </source>
</evidence>
<name>A0AA42LFW4_ACIJO</name>
<organism evidence="1 2">
    <name type="scientific">Acinetobacter johnsonii</name>
    <dbReference type="NCBI Taxonomy" id="40214"/>
    <lineage>
        <taxon>Bacteria</taxon>
        <taxon>Pseudomonadati</taxon>
        <taxon>Pseudomonadota</taxon>
        <taxon>Gammaproteobacteria</taxon>
        <taxon>Moraxellales</taxon>
        <taxon>Moraxellaceae</taxon>
        <taxon>Acinetobacter</taxon>
    </lineage>
</organism>
<dbReference type="InterPro" id="IPR018742">
    <property type="entry name" value="DUF2290"/>
</dbReference>
<comment type="caution">
    <text evidence="1">The sequence shown here is derived from an EMBL/GenBank/DDBJ whole genome shotgun (WGS) entry which is preliminary data.</text>
</comment>
<proteinExistence type="predicted"/>
<gene>
    <name evidence="1" type="ORF">N5D11_16035</name>
</gene>
<dbReference type="AlphaFoldDB" id="A0AA42LFW4"/>
<dbReference type="EMBL" id="JAOCDR010000070">
    <property type="protein sequence ID" value="MDH0657599.1"/>
    <property type="molecule type" value="Genomic_DNA"/>
</dbReference>
<protein>
    <submittedName>
        <fullName evidence="1">DUF2290 domain-containing protein</fullName>
    </submittedName>
</protein>
<accession>A0AA42LFW4</accession>
<dbReference type="RefSeq" id="WP_279698977.1">
    <property type="nucleotide sequence ID" value="NZ_JAOCDR010000070.1"/>
</dbReference>
<evidence type="ECO:0000313" key="1">
    <source>
        <dbReference type="EMBL" id="MDH0657599.1"/>
    </source>
</evidence>
<dbReference type="Pfam" id="PF10053">
    <property type="entry name" value="DUF2290"/>
    <property type="match status" value="1"/>
</dbReference>
<sequence length="223" mass="26087">MYSDNILKQCTEIIDRLIESGLSIEQRYPSTRINASGDYEIGFQKGIEISQALKNIPYEDIYKSVLDEKSYHIHLIDGGLVSFNYIFEKNDDTFFIKKHRLSFYPSPSLPSFEDCPELFSQDEIFLECTKKNLVKFPIRFDYDPKNHVNVTHPASHVTFGQFLNCRIPVSMPVTPRKFILFLLRNFYYSGYTKSKNIFDKKMANVIPFHTITNEEKKIGHFIL</sequence>
<dbReference type="Proteomes" id="UP001161099">
    <property type="component" value="Unassembled WGS sequence"/>
</dbReference>
<reference evidence="1" key="1">
    <citation type="submission" date="2022-09" db="EMBL/GenBank/DDBJ databases">
        <title>Intensive care unit water sources are persistently colonized with multi-drug resistant bacteria and are the site of extensive horizontal gene transfer of antibiotic resistance genes.</title>
        <authorList>
            <person name="Diorio-Toth L."/>
        </authorList>
    </citation>
    <scope>NUCLEOTIDE SEQUENCE</scope>
    <source>
        <strain evidence="1">GD03851</strain>
    </source>
</reference>